<feature type="compositionally biased region" description="Low complexity" evidence="1">
    <location>
        <begin position="167"/>
        <end position="180"/>
    </location>
</feature>
<proteinExistence type="predicted"/>
<reference evidence="2 3" key="2">
    <citation type="journal article" date="2014" name="J. Gen. Appl. Microbiol.">
        <title>The early diverging ascomycetous budding yeast Saitoella complicata has three histone deacetylases belonging to the Clr6, Hos2, and Rpd3 lineages.</title>
        <authorList>
            <person name="Nishida H."/>
            <person name="Matsumoto T."/>
            <person name="Kondo S."/>
            <person name="Hamamoto M."/>
            <person name="Yoshikawa H."/>
        </authorList>
    </citation>
    <scope>NUCLEOTIDE SEQUENCE [LARGE SCALE GENOMIC DNA]</scope>
    <source>
        <strain evidence="2 3">NRRL Y-17804</strain>
    </source>
</reference>
<name>A0A0E9NGQ9_SAICN</name>
<dbReference type="RefSeq" id="XP_019024155.1">
    <property type="nucleotide sequence ID" value="XM_019171018.1"/>
</dbReference>
<evidence type="ECO:0000313" key="3">
    <source>
        <dbReference type="Proteomes" id="UP000033140"/>
    </source>
</evidence>
<dbReference type="Proteomes" id="UP000033140">
    <property type="component" value="Unassembled WGS sequence"/>
</dbReference>
<keyword evidence="3" id="KW-1185">Reference proteome</keyword>
<accession>A0A0E9NGQ9</accession>
<sequence length="186" mass="20209">MSSSPYDQLTESEAAITLSLQQWAPQHLPTFALLGAYYLELYDKPERSIHYTLLLDVKYVPTNPAPRCFQICGIGEVKQEDEAKSLGWTELESVKAKAERRARGLMGLPVVVHIRDRGVKWVCPVELDAKLLLGIGRPGTDINQACQGLVKVVNDGKSIFELAVPNGSAAGAAPGSNESSTESKSK</sequence>
<comment type="caution">
    <text evidence="2">The sequence shown here is derived from an EMBL/GenBank/DDBJ whole genome shotgun (WGS) entry which is preliminary data.</text>
</comment>
<dbReference type="EMBL" id="BACD03000019">
    <property type="protein sequence ID" value="GAO48993.1"/>
    <property type="molecule type" value="Genomic_DNA"/>
</dbReference>
<reference evidence="2 3" key="1">
    <citation type="journal article" date="2011" name="J. Gen. Appl. Microbiol.">
        <title>Draft genome sequencing of the enigmatic yeast Saitoella complicata.</title>
        <authorList>
            <person name="Nishida H."/>
            <person name="Hamamoto M."/>
            <person name="Sugiyama J."/>
        </authorList>
    </citation>
    <scope>NUCLEOTIDE SEQUENCE [LARGE SCALE GENOMIC DNA]</scope>
    <source>
        <strain evidence="2 3">NRRL Y-17804</strain>
    </source>
</reference>
<dbReference type="AlphaFoldDB" id="A0A0E9NGQ9"/>
<evidence type="ECO:0000313" key="2">
    <source>
        <dbReference type="EMBL" id="GAO48993.1"/>
    </source>
</evidence>
<gene>
    <name evidence="2" type="ORF">G7K_3154-t1</name>
</gene>
<protein>
    <submittedName>
        <fullName evidence="2">Uncharacterized protein</fullName>
    </submittedName>
</protein>
<organism evidence="2 3">
    <name type="scientific">Saitoella complicata (strain BCRC 22490 / CBS 7301 / JCM 7358 / NBRC 10748 / NRRL Y-17804)</name>
    <dbReference type="NCBI Taxonomy" id="698492"/>
    <lineage>
        <taxon>Eukaryota</taxon>
        <taxon>Fungi</taxon>
        <taxon>Dikarya</taxon>
        <taxon>Ascomycota</taxon>
        <taxon>Taphrinomycotina</taxon>
        <taxon>Taphrinomycotina incertae sedis</taxon>
        <taxon>Saitoella</taxon>
    </lineage>
</organism>
<evidence type="ECO:0000256" key="1">
    <source>
        <dbReference type="SAM" id="MobiDB-lite"/>
    </source>
</evidence>
<reference evidence="2 3" key="3">
    <citation type="journal article" date="2015" name="Genome Announc.">
        <title>Draft Genome Sequence of the Archiascomycetous Yeast Saitoella complicata.</title>
        <authorList>
            <person name="Yamauchi K."/>
            <person name="Kondo S."/>
            <person name="Hamamoto M."/>
            <person name="Takahashi Y."/>
            <person name="Ogura Y."/>
            <person name="Hayashi T."/>
            <person name="Nishida H."/>
        </authorList>
    </citation>
    <scope>NUCLEOTIDE SEQUENCE [LARGE SCALE GENOMIC DNA]</scope>
    <source>
        <strain evidence="2 3">NRRL Y-17804</strain>
    </source>
</reference>
<feature type="region of interest" description="Disordered" evidence="1">
    <location>
        <begin position="167"/>
        <end position="186"/>
    </location>
</feature>